<keyword evidence="5" id="KW-1185">Reference proteome</keyword>
<dbReference type="RefSeq" id="WP_119513283.1">
    <property type="nucleotide sequence ID" value="NZ_QXFK01000016.1"/>
</dbReference>
<gene>
    <name evidence="4" type="ORF">D2V04_09195</name>
</gene>
<sequence length="268" mass="28492">MSERKAIFITGGGSGIGRAIAQLFGQRGWFVGVGDIDNAGMRETLAGIGNEFTYAHKFDVRDRAAWDTALEAFAKAADGRIDVVANNAGIPLGGSLSENTVEEIDRCIDINLKGVLYGAQAALPHLQRTAPGSCLLNTASAAGIYGTSGASVYSATKFGVRGVTEALDAEWAEFGIRVRSLCPGFIDTPLLEHTPNAASNEAIRDRVKAAGLEITPVGDVAQAAWDAVHGDRLHTLVGQTARRMAFASRWMPGRVRKMARQQARPLGR</sequence>
<accession>A0A418NHJ0</accession>
<dbReference type="SUPFAM" id="SSF51735">
    <property type="entry name" value="NAD(P)-binding Rossmann-fold domains"/>
    <property type="match status" value="1"/>
</dbReference>
<dbReference type="PANTHER" id="PTHR43391">
    <property type="entry name" value="RETINOL DEHYDROGENASE-RELATED"/>
    <property type="match status" value="1"/>
</dbReference>
<dbReference type="Pfam" id="PF00106">
    <property type="entry name" value="adh_short"/>
    <property type="match status" value="1"/>
</dbReference>
<evidence type="ECO:0000256" key="3">
    <source>
        <dbReference type="RuleBase" id="RU000363"/>
    </source>
</evidence>
<evidence type="ECO:0000313" key="5">
    <source>
        <dbReference type="Proteomes" id="UP000285092"/>
    </source>
</evidence>
<evidence type="ECO:0000256" key="1">
    <source>
        <dbReference type="ARBA" id="ARBA00006484"/>
    </source>
</evidence>
<reference evidence="4 5" key="1">
    <citation type="submission" date="2018-08" db="EMBL/GenBank/DDBJ databases">
        <title>Altererythrobacter sp.Ery1 and Ery12, the genome sequencing of novel strains in genus Alterythrobacter.</title>
        <authorList>
            <person name="Cheng H."/>
            <person name="Wu Y.-H."/>
            <person name="Fang C."/>
            <person name="Xu X.-W."/>
        </authorList>
    </citation>
    <scope>NUCLEOTIDE SEQUENCE [LARGE SCALE GENOMIC DNA]</scope>
    <source>
        <strain evidence="4 5">Ery1</strain>
    </source>
</reference>
<dbReference type="InterPro" id="IPR002347">
    <property type="entry name" value="SDR_fam"/>
</dbReference>
<comment type="similarity">
    <text evidence="1 3">Belongs to the short-chain dehydrogenases/reductases (SDR) family.</text>
</comment>
<dbReference type="EMBL" id="QXFK01000016">
    <property type="protein sequence ID" value="RIV78050.1"/>
    <property type="molecule type" value="Genomic_DNA"/>
</dbReference>
<evidence type="ECO:0000313" key="4">
    <source>
        <dbReference type="EMBL" id="RIV78050.1"/>
    </source>
</evidence>
<dbReference type="PRINTS" id="PR00080">
    <property type="entry name" value="SDRFAMILY"/>
</dbReference>
<keyword evidence="2" id="KW-0560">Oxidoreductase</keyword>
<organism evidence="4 5">
    <name type="scientific">Pelagerythrobacter aerophilus</name>
    <dbReference type="NCBI Taxonomy" id="2306995"/>
    <lineage>
        <taxon>Bacteria</taxon>
        <taxon>Pseudomonadati</taxon>
        <taxon>Pseudomonadota</taxon>
        <taxon>Alphaproteobacteria</taxon>
        <taxon>Sphingomonadales</taxon>
        <taxon>Erythrobacteraceae</taxon>
        <taxon>Pelagerythrobacter</taxon>
    </lineage>
</organism>
<comment type="caution">
    <text evidence="4">The sequence shown here is derived from an EMBL/GenBank/DDBJ whole genome shotgun (WGS) entry which is preliminary data.</text>
</comment>
<evidence type="ECO:0000256" key="2">
    <source>
        <dbReference type="ARBA" id="ARBA00023002"/>
    </source>
</evidence>
<name>A0A418NHJ0_9SPHN</name>
<dbReference type="GO" id="GO:0016491">
    <property type="term" value="F:oxidoreductase activity"/>
    <property type="evidence" value="ECO:0007669"/>
    <property type="project" value="UniProtKB-KW"/>
</dbReference>
<dbReference type="NCBIfam" id="NF006123">
    <property type="entry name" value="PRK08267.1"/>
    <property type="match status" value="1"/>
</dbReference>
<proteinExistence type="inferred from homology"/>
<dbReference type="OrthoDB" id="9793825at2"/>
<dbReference type="InterPro" id="IPR036291">
    <property type="entry name" value="NAD(P)-bd_dom_sf"/>
</dbReference>
<dbReference type="PRINTS" id="PR00081">
    <property type="entry name" value="GDHRDH"/>
</dbReference>
<dbReference type="Proteomes" id="UP000285092">
    <property type="component" value="Unassembled WGS sequence"/>
</dbReference>
<dbReference type="AlphaFoldDB" id="A0A418NHJ0"/>
<dbReference type="Gene3D" id="3.40.50.720">
    <property type="entry name" value="NAD(P)-binding Rossmann-like Domain"/>
    <property type="match status" value="1"/>
</dbReference>
<dbReference type="PANTHER" id="PTHR43391:SF82">
    <property type="entry name" value="OXIDOREDUCTASE SADH-RELATED"/>
    <property type="match status" value="1"/>
</dbReference>
<protein>
    <submittedName>
        <fullName evidence="4">SDR family oxidoreductase</fullName>
    </submittedName>
</protein>